<feature type="active site" description="Proton acceptor" evidence="2">
    <location>
        <position position="129"/>
    </location>
</feature>
<gene>
    <name evidence="3" type="primary">thpR</name>
    <name evidence="3" type="ORF">RDV89_19835</name>
</gene>
<dbReference type="Pfam" id="PF13563">
    <property type="entry name" value="2_5_RNA_ligase2"/>
    <property type="match status" value="1"/>
</dbReference>
<accession>A0ABU3Q1S5</accession>
<dbReference type="HAMAP" id="MF_01940">
    <property type="entry name" value="RNA_CPDase"/>
    <property type="match status" value="1"/>
</dbReference>
<evidence type="ECO:0000256" key="2">
    <source>
        <dbReference type="HAMAP-Rule" id="MF_01940"/>
    </source>
</evidence>
<dbReference type="InterPro" id="IPR004175">
    <property type="entry name" value="RNA_CPDase"/>
</dbReference>
<reference evidence="3 4" key="1">
    <citation type="submission" date="2023-08" db="EMBL/GenBank/DDBJ databases">
        <title>Nocardioides seae sp. nov., a bacterium isolated from a soil.</title>
        <authorList>
            <person name="Wang X."/>
        </authorList>
    </citation>
    <scope>NUCLEOTIDE SEQUENCE [LARGE SCALE GENOMIC DNA]</scope>
    <source>
        <strain evidence="3 4">YZH12</strain>
    </source>
</reference>
<dbReference type="NCBIfam" id="TIGR02258">
    <property type="entry name" value="2_5_ligase"/>
    <property type="match status" value="1"/>
</dbReference>
<dbReference type="RefSeq" id="WP_315735990.1">
    <property type="nucleotide sequence ID" value="NZ_JAVYII010000011.1"/>
</dbReference>
<name>A0ABU3Q1S5_9ACTN</name>
<dbReference type="EMBL" id="JAVYII010000011">
    <property type="protein sequence ID" value="MDT9595349.1"/>
    <property type="molecule type" value="Genomic_DNA"/>
</dbReference>
<feature type="active site" description="Proton donor" evidence="2">
    <location>
        <position position="39"/>
    </location>
</feature>
<comment type="similarity">
    <text evidence="2">Belongs to the 2H phosphoesterase superfamily. ThpR family.</text>
</comment>
<protein>
    <recommendedName>
        <fullName evidence="2">RNA 2',3'-cyclic phosphodiesterase</fullName>
        <shortName evidence="2">RNA 2',3'-CPDase</shortName>
        <ecNumber evidence="2">3.1.4.58</ecNumber>
    </recommendedName>
</protein>
<feature type="short sequence motif" description="HXTX 2" evidence="2">
    <location>
        <begin position="129"/>
        <end position="132"/>
    </location>
</feature>
<evidence type="ECO:0000313" key="4">
    <source>
        <dbReference type="Proteomes" id="UP001268542"/>
    </source>
</evidence>
<organism evidence="3 4">
    <name type="scientific">Nocardioides imazamoxiresistens</name>
    <dbReference type="NCBI Taxonomy" id="3231893"/>
    <lineage>
        <taxon>Bacteria</taxon>
        <taxon>Bacillati</taxon>
        <taxon>Actinomycetota</taxon>
        <taxon>Actinomycetes</taxon>
        <taxon>Propionibacteriales</taxon>
        <taxon>Nocardioidaceae</taxon>
        <taxon>Nocardioides</taxon>
    </lineage>
</organism>
<dbReference type="InterPro" id="IPR009097">
    <property type="entry name" value="Cyclic_Pdiesterase"/>
</dbReference>
<proteinExistence type="inferred from homology"/>
<dbReference type="Proteomes" id="UP001268542">
    <property type="component" value="Unassembled WGS sequence"/>
</dbReference>
<keyword evidence="4" id="KW-1185">Reference proteome</keyword>
<comment type="caution">
    <text evidence="3">The sequence shown here is derived from an EMBL/GenBank/DDBJ whole genome shotgun (WGS) entry which is preliminary data.</text>
</comment>
<comment type="catalytic activity">
    <reaction evidence="2">
        <text>a 3'-end 2',3'-cyclophospho-ribonucleotide-RNA + H2O = a 3'-end 2'-phospho-ribonucleotide-RNA + H(+)</text>
        <dbReference type="Rhea" id="RHEA:11828"/>
        <dbReference type="Rhea" id="RHEA-COMP:10464"/>
        <dbReference type="Rhea" id="RHEA-COMP:17353"/>
        <dbReference type="ChEBI" id="CHEBI:15377"/>
        <dbReference type="ChEBI" id="CHEBI:15378"/>
        <dbReference type="ChEBI" id="CHEBI:83064"/>
        <dbReference type="ChEBI" id="CHEBI:173113"/>
        <dbReference type="EC" id="3.1.4.58"/>
    </reaction>
</comment>
<evidence type="ECO:0000313" key="3">
    <source>
        <dbReference type="EMBL" id="MDT9595349.1"/>
    </source>
</evidence>
<dbReference type="SUPFAM" id="SSF55144">
    <property type="entry name" value="LigT-like"/>
    <property type="match status" value="1"/>
</dbReference>
<feature type="short sequence motif" description="HXTX 1" evidence="2">
    <location>
        <begin position="39"/>
        <end position="42"/>
    </location>
</feature>
<sequence>MRIFTAVLPPADVLAHLDDFLDVRRHAAALRWSRVEQLHLTLAFAAEVDEWRLDEVVERTAAAAARRTAFDLRVAGGGAFPHADAGKVLWAGLEVDAAGAGELEALARGARSALSTAGAAVDGGRFRPHVTVARSGRPVQLSDWVRLLDAYAGPAWRVDEVAVVASHLGEGARRRPRHEVLATVPLGAGPARTP</sequence>
<dbReference type="PANTHER" id="PTHR35561:SF1">
    <property type="entry name" value="RNA 2',3'-CYCLIC PHOSPHODIESTERASE"/>
    <property type="match status" value="1"/>
</dbReference>
<comment type="function">
    <text evidence="2">Hydrolyzes RNA 2',3'-cyclic phosphodiester to an RNA 2'-phosphomonoester.</text>
</comment>
<dbReference type="Gene3D" id="3.90.1140.10">
    <property type="entry name" value="Cyclic phosphodiesterase"/>
    <property type="match status" value="1"/>
</dbReference>
<keyword evidence="1 2" id="KW-0378">Hydrolase</keyword>
<dbReference type="EC" id="3.1.4.58" evidence="2"/>
<dbReference type="PANTHER" id="PTHR35561">
    <property type="entry name" value="RNA 2',3'-CYCLIC PHOSPHODIESTERASE"/>
    <property type="match status" value="1"/>
</dbReference>
<evidence type="ECO:0000256" key="1">
    <source>
        <dbReference type="ARBA" id="ARBA00022801"/>
    </source>
</evidence>